<proteinExistence type="predicted"/>
<feature type="chain" id="PRO_5042927186" evidence="2">
    <location>
        <begin position="17"/>
        <end position="203"/>
    </location>
</feature>
<protein>
    <submittedName>
        <fullName evidence="3">Uncharacterized protein</fullName>
    </submittedName>
</protein>
<keyword evidence="2" id="KW-0732">Signal</keyword>
<organism evidence="3 4">
    <name type="scientific">Littorina saxatilis</name>
    <dbReference type="NCBI Taxonomy" id="31220"/>
    <lineage>
        <taxon>Eukaryota</taxon>
        <taxon>Metazoa</taxon>
        <taxon>Spiralia</taxon>
        <taxon>Lophotrochozoa</taxon>
        <taxon>Mollusca</taxon>
        <taxon>Gastropoda</taxon>
        <taxon>Caenogastropoda</taxon>
        <taxon>Littorinimorpha</taxon>
        <taxon>Littorinoidea</taxon>
        <taxon>Littorinidae</taxon>
        <taxon>Littorina</taxon>
    </lineage>
</organism>
<comment type="caution">
    <text evidence="3">The sequence shown here is derived from an EMBL/GenBank/DDBJ whole genome shotgun (WGS) entry which is preliminary data.</text>
</comment>
<evidence type="ECO:0000256" key="2">
    <source>
        <dbReference type="SAM" id="SignalP"/>
    </source>
</evidence>
<accession>A0AAN9BR33</accession>
<feature type="region of interest" description="Disordered" evidence="1">
    <location>
        <begin position="112"/>
        <end position="150"/>
    </location>
</feature>
<keyword evidence="4" id="KW-1185">Reference proteome</keyword>
<gene>
    <name evidence="3" type="ORF">V1264_014808</name>
</gene>
<dbReference type="AlphaFoldDB" id="A0AAN9BR33"/>
<reference evidence="3 4" key="1">
    <citation type="submission" date="2024-02" db="EMBL/GenBank/DDBJ databases">
        <title>Chromosome-scale genome assembly of the rough periwinkle Littorina saxatilis.</title>
        <authorList>
            <person name="De Jode A."/>
            <person name="Faria R."/>
            <person name="Formenti G."/>
            <person name="Sims Y."/>
            <person name="Smith T.P."/>
            <person name="Tracey A."/>
            <person name="Wood J.M.D."/>
            <person name="Zagrodzka Z.B."/>
            <person name="Johannesson K."/>
            <person name="Butlin R.K."/>
            <person name="Leder E.H."/>
        </authorList>
    </citation>
    <scope>NUCLEOTIDE SEQUENCE [LARGE SCALE GENOMIC DNA]</scope>
    <source>
        <strain evidence="3">Snail1</strain>
        <tissue evidence="3">Muscle</tissue>
    </source>
</reference>
<evidence type="ECO:0000313" key="3">
    <source>
        <dbReference type="EMBL" id="KAK7111026.1"/>
    </source>
</evidence>
<dbReference type="Proteomes" id="UP001374579">
    <property type="component" value="Unassembled WGS sequence"/>
</dbReference>
<feature type="compositionally biased region" description="Polar residues" evidence="1">
    <location>
        <begin position="112"/>
        <end position="127"/>
    </location>
</feature>
<evidence type="ECO:0000256" key="1">
    <source>
        <dbReference type="SAM" id="MobiDB-lite"/>
    </source>
</evidence>
<dbReference type="EMBL" id="JBAMIC010000003">
    <property type="protein sequence ID" value="KAK7111026.1"/>
    <property type="molecule type" value="Genomic_DNA"/>
</dbReference>
<sequence length="203" mass="22728">MLYVLLPFLLVASTLSQSTKNCEKYEAELQSRPDFTHKVVTSSLPLPPDYVITSVEPDLSKGRSFYWCEMKVNDGDGEIKTLRRFGHNDTHWWVTKGCGGWFTIKACRNDSTTPSNNKSVDPHTTPTIIDKTPAPSEKRGSQAGTKKPLEYSDLNSSALMSLISWLREQDQGGYNAIEEKVGPSPHSRVLRSVDEELALEFGF</sequence>
<evidence type="ECO:0000313" key="4">
    <source>
        <dbReference type="Proteomes" id="UP001374579"/>
    </source>
</evidence>
<feature type="signal peptide" evidence="2">
    <location>
        <begin position="1"/>
        <end position="16"/>
    </location>
</feature>
<name>A0AAN9BR33_9CAEN</name>